<evidence type="ECO:0000259" key="2">
    <source>
        <dbReference type="Pfam" id="PF13478"/>
    </source>
</evidence>
<dbReference type="InterPro" id="IPR052698">
    <property type="entry name" value="MoCofactor_Util/Proc"/>
</dbReference>
<dbReference type="Proteomes" id="UP000636505">
    <property type="component" value="Unassembled WGS sequence"/>
</dbReference>
<dbReference type="EMBL" id="JADEXG010000006">
    <property type="protein sequence ID" value="MBE9076463.1"/>
    <property type="molecule type" value="Genomic_DNA"/>
</dbReference>
<dbReference type="Gene3D" id="3.40.50.720">
    <property type="entry name" value="NAD(P)-binding Rossmann-like Domain"/>
    <property type="match status" value="1"/>
</dbReference>
<proteinExistence type="predicted"/>
<dbReference type="Pfam" id="PF02625">
    <property type="entry name" value="XdhC_CoxI"/>
    <property type="match status" value="1"/>
</dbReference>
<accession>A0A8J7DBI9</accession>
<comment type="caution">
    <text evidence="3">The sequence shown here is derived from an EMBL/GenBank/DDBJ whole genome shotgun (WGS) entry which is preliminary data.</text>
</comment>
<feature type="domain" description="XdhC- CoxI" evidence="1">
    <location>
        <begin position="16"/>
        <end position="78"/>
    </location>
</feature>
<evidence type="ECO:0000313" key="4">
    <source>
        <dbReference type="Proteomes" id="UP000636505"/>
    </source>
</evidence>
<organism evidence="3 4">
    <name type="scientific">Vasconcelosia minhoensis LEGE 07310</name>
    <dbReference type="NCBI Taxonomy" id="915328"/>
    <lineage>
        <taxon>Bacteria</taxon>
        <taxon>Bacillati</taxon>
        <taxon>Cyanobacteriota</taxon>
        <taxon>Cyanophyceae</taxon>
        <taxon>Nodosilineales</taxon>
        <taxon>Cymatolegaceae</taxon>
        <taxon>Vasconcelosia</taxon>
        <taxon>Vasconcelosia minhoensis</taxon>
    </lineage>
</organism>
<dbReference type="PANTHER" id="PTHR30388">
    <property type="entry name" value="ALDEHYDE OXIDOREDUCTASE MOLYBDENUM COFACTOR ASSEMBLY PROTEIN"/>
    <property type="match status" value="1"/>
</dbReference>
<dbReference type="AlphaFoldDB" id="A0A8J7DBI9"/>
<sequence length="342" mass="36639">MNSQRFYQKFLDQLRQGPVVLATVIEVKGSVPRKVGAKMLIWNDWATYETIGGGAGEAKVIWQAREVKETGQAQAVTIDLTGSAQHPAEGVCGGSMRVWLARWQGTAAIETVEAILAGLASGRGMQLTTPIAPAADQPIQLNLLEPHSYRGSRLTRTSAGAASLELLIEEIIPAPVLLIVGAGHVGMALAQVAQMIGFQTAVADERSDFASAERFPMASWIFNQPIETALTALAQTQPTGHLYVALVTRGYLHDLTALRALFTPAAPHCAYIGMIGSQKRIQQVFSKLKAEGIPAVVLATLYTPIGLQVGAQSPEEIAVSIGAELIQVRRQQAKKPLKAETF</sequence>
<dbReference type="PANTHER" id="PTHR30388:SF6">
    <property type="entry name" value="XANTHINE DEHYDROGENASE SUBUNIT A-RELATED"/>
    <property type="match status" value="1"/>
</dbReference>
<dbReference type="Pfam" id="PF13478">
    <property type="entry name" value="XdhC_C"/>
    <property type="match status" value="1"/>
</dbReference>
<evidence type="ECO:0000259" key="1">
    <source>
        <dbReference type="Pfam" id="PF02625"/>
    </source>
</evidence>
<feature type="domain" description="XdhC Rossmann" evidence="2">
    <location>
        <begin position="177"/>
        <end position="325"/>
    </location>
</feature>
<gene>
    <name evidence="3" type="ORF">IQ241_03995</name>
</gene>
<dbReference type="InterPro" id="IPR027051">
    <property type="entry name" value="XdhC_Rossmann_dom"/>
</dbReference>
<name>A0A8J7DBI9_9CYAN</name>
<keyword evidence="4" id="KW-1185">Reference proteome</keyword>
<dbReference type="InterPro" id="IPR003777">
    <property type="entry name" value="XdhC_CoxI"/>
</dbReference>
<reference evidence="3" key="1">
    <citation type="submission" date="2020-10" db="EMBL/GenBank/DDBJ databases">
        <authorList>
            <person name="Castelo-Branco R."/>
            <person name="Eusebio N."/>
            <person name="Adriana R."/>
            <person name="Vieira A."/>
            <person name="Brugerolle De Fraissinette N."/>
            <person name="Rezende De Castro R."/>
            <person name="Schneider M.P."/>
            <person name="Vasconcelos V."/>
            <person name="Leao P.N."/>
        </authorList>
    </citation>
    <scope>NUCLEOTIDE SEQUENCE</scope>
    <source>
        <strain evidence="3">LEGE 07310</strain>
    </source>
</reference>
<dbReference type="RefSeq" id="WP_193905125.1">
    <property type="nucleotide sequence ID" value="NZ_JADEXG010000006.1"/>
</dbReference>
<protein>
    <submittedName>
        <fullName evidence="3">XdhC family protein</fullName>
    </submittedName>
</protein>
<evidence type="ECO:0000313" key="3">
    <source>
        <dbReference type="EMBL" id="MBE9076463.1"/>
    </source>
</evidence>